<comment type="caution">
    <text evidence="2">The sequence shown here is derived from an EMBL/GenBank/DDBJ whole genome shotgun (WGS) entry which is preliminary data.</text>
</comment>
<feature type="domain" description="ATP-grasp fold RimK-type" evidence="1">
    <location>
        <begin position="109"/>
        <end position="270"/>
    </location>
</feature>
<dbReference type="OrthoDB" id="3373978at2"/>
<evidence type="ECO:0000313" key="3">
    <source>
        <dbReference type="Proteomes" id="UP000261828"/>
    </source>
</evidence>
<sequence>MQFDVVVLTDPRYLNPKDGNIYIDNVLLEDQLVLEALDAIGVKATRKTWDDPKFDWSTTKYALFRATWDYFDRFEEFSQWYQNTSKLTQFINSKELIDWNIDKHYLKELESKGINIPNTLIVETGEPLDLAQAIDKFNRSFSLDCEDFVLKPCISGGARHTYRFHKSEWEKHDNTFKELVAQEAMMLQEFQHNIVSDGEISLMLFNGQYTHSVLKVAKSGDFRVQDDFGGSVHNYTPSEEEIKFAQRVVEAAPELPTYARVDIFKDNDGNWALAELEIFEPELWFRNHPKAASILAHAIKEGITTESA</sequence>
<name>A0A371JUK3_9FLAO</name>
<protein>
    <recommendedName>
        <fullName evidence="1">ATP-grasp fold RimK-type domain-containing protein</fullName>
    </recommendedName>
</protein>
<accession>A0A371JUK3</accession>
<dbReference type="SUPFAM" id="SSF56059">
    <property type="entry name" value="Glutathione synthetase ATP-binding domain-like"/>
    <property type="match status" value="1"/>
</dbReference>
<keyword evidence="3" id="KW-1185">Reference proteome</keyword>
<dbReference type="InterPro" id="IPR013815">
    <property type="entry name" value="ATP_grasp_subdomain_1"/>
</dbReference>
<dbReference type="PANTHER" id="PTHR39217">
    <property type="match status" value="1"/>
</dbReference>
<gene>
    <name evidence="2" type="ORF">DX873_04715</name>
</gene>
<dbReference type="Gene3D" id="3.30.470.20">
    <property type="entry name" value="ATP-grasp fold, B domain"/>
    <property type="match status" value="1"/>
</dbReference>
<organism evidence="2 3">
    <name type="scientific">Flagellimonas nanhaiensis</name>
    <dbReference type="NCBI Taxonomy" id="2292706"/>
    <lineage>
        <taxon>Bacteria</taxon>
        <taxon>Pseudomonadati</taxon>
        <taxon>Bacteroidota</taxon>
        <taxon>Flavobacteriia</taxon>
        <taxon>Flavobacteriales</taxon>
        <taxon>Flavobacteriaceae</taxon>
        <taxon>Flagellimonas</taxon>
    </lineage>
</organism>
<dbReference type="GO" id="GO:0005524">
    <property type="term" value="F:ATP binding"/>
    <property type="evidence" value="ECO:0007669"/>
    <property type="project" value="InterPro"/>
</dbReference>
<dbReference type="AlphaFoldDB" id="A0A371JUK3"/>
<dbReference type="Pfam" id="PF08443">
    <property type="entry name" value="RimK"/>
    <property type="match status" value="1"/>
</dbReference>
<dbReference type="PANTHER" id="PTHR39217:SF1">
    <property type="entry name" value="GLUTATHIONE SYNTHETASE"/>
    <property type="match status" value="1"/>
</dbReference>
<dbReference type="InterPro" id="IPR053191">
    <property type="entry name" value="DcsG_Biosynth_Enzyme"/>
</dbReference>
<evidence type="ECO:0000259" key="1">
    <source>
        <dbReference type="Pfam" id="PF08443"/>
    </source>
</evidence>
<dbReference type="InterPro" id="IPR013651">
    <property type="entry name" value="ATP-grasp_RimK-type"/>
</dbReference>
<dbReference type="Proteomes" id="UP000261828">
    <property type="component" value="Unassembled WGS sequence"/>
</dbReference>
<evidence type="ECO:0000313" key="2">
    <source>
        <dbReference type="EMBL" id="RDY61469.1"/>
    </source>
</evidence>
<reference evidence="2 3" key="1">
    <citation type="submission" date="2018-08" db="EMBL/GenBank/DDBJ databases">
        <title>Muricauda nanhaiensis sp. nov., isolated from seawater of the South China Sea.</title>
        <authorList>
            <person name="Dang Y."/>
        </authorList>
    </citation>
    <scope>NUCLEOTIDE SEQUENCE [LARGE SCALE GENOMIC DNA]</scope>
    <source>
        <strain evidence="2 3">SM1704</strain>
    </source>
</reference>
<dbReference type="EMBL" id="QTJX01000001">
    <property type="protein sequence ID" value="RDY61469.1"/>
    <property type="molecule type" value="Genomic_DNA"/>
</dbReference>
<dbReference type="RefSeq" id="WP_116183349.1">
    <property type="nucleotide sequence ID" value="NZ_QTJX01000001.1"/>
</dbReference>
<dbReference type="Gene3D" id="3.30.1490.20">
    <property type="entry name" value="ATP-grasp fold, A domain"/>
    <property type="match status" value="1"/>
</dbReference>
<proteinExistence type="predicted"/>